<evidence type="ECO:0000259" key="2">
    <source>
        <dbReference type="PROSITE" id="PS50213"/>
    </source>
</evidence>
<dbReference type="Pfam" id="PF02469">
    <property type="entry name" value="Fasciclin"/>
    <property type="match status" value="1"/>
</dbReference>
<name>A0A7S0X830_9CHLO</name>
<evidence type="ECO:0000256" key="1">
    <source>
        <dbReference type="SAM" id="MobiDB-lite"/>
    </source>
</evidence>
<organism evidence="3">
    <name type="scientific">Mantoniella antarctica</name>
    <dbReference type="NCBI Taxonomy" id="81844"/>
    <lineage>
        <taxon>Eukaryota</taxon>
        <taxon>Viridiplantae</taxon>
        <taxon>Chlorophyta</taxon>
        <taxon>Mamiellophyceae</taxon>
        <taxon>Mamiellales</taxon>
        <taxon>Mamiellaceae</taxon>
        <taxon>Mantoniella</taxon>
    </lineage>
</organism>
<feature type="region of interest" description="Disordered" evidence="1">
    <location>
        <begin position="1"/>
        <end position="25"/>
    </location>
</feature>
<proteinExistence type="predicted"/>
<dbReference type="PROSITE" id="PS50213">
    <property type="entry name" value="FAS1"/>
    <property type="match status" value="1"/>
</dbReference>
<dbReference type="InterPro" id="IPR000782">
    <property type="entry name" value="FAS1_domain"/>
</dbReference>
<dbReference type="PANTHER" id="PTHR10900:SF77">
    <property type="entry name" value="FI19380P1"/>
    <property type="match status" value="1"/>
</dbReference>
<accession>A0A7S0X830</accession>
<dbReference type="SMART" id="SM00554">
    <property type="entry name" value="FAS1"/>
    <property type="match status" value="1"/>
</dbReference>
<evidence type="ECO:0000313" key="3">
    <source>
        <dbReference type="EMBL" id="CAD8704424.1"/>
    </source>
</evidence>
<dbReference type="SUPFAM" id="SSF82153">
    <property type="entry name" value="FAS1 domain"/>
    <property type="match status" value="1"/>
</dbReference>
<sequence length="181" mass="18728">MAAFAMTTTPLAARTAPRAARSPAARRGALVIRANGGGSSKGGEEGGRAFNNDAFGMIAKNANYGLFASAVAKCGLEECLTSPGPFTVFCPNDDAFAELCVKLGVSKMDLMSNDRIPAIIRSHIVEGPNRLANMADGTKLTTIAGNTLTISNGAVNGIKIKKADIKVDNAIMMAIGEVILI</sequence>
<dbReference type="InterPro" id="IPR050904">
    <property type="entry name" value="Adhesion/Biosynth-related"/>
</dbReference>
<feature type="domain" description="FAS1" evidence="2">
    <location>
        <begin position="51"/>
        <end position="179"/>
    </location>
</feature>
<dbReference type="InterPro" id="IPR036378">
    <property type="entry name" value="FAS1_dom_sf"/>
</dbReference>
<dbReference type="AlphaFoldDB" id="A0A7S0X830"/>
<dbReference type="Gene3D" id="2.30.180.10">
    <property type="entry name" value="FAS1 domain"/>
    <property type="match status" value="1"/>
</dbReference>
<gene>
    <name evidence="3" type="ORF">MANT1106_LOCUS7106</name>
</gene>
<dbReference type="PANTHER" id="PTHR10900">
    <property type="entry name" value="PERIOSTIN-RELATED"/>
    <property type="match status" value="1"/>
</dbReference>
<protein>
    <recommendedName>
        <fullName evidence="2">FAS1 domain-containing protein</fullName>
    </recommendedName>
</protein>
<dbReference type="EMBL" id="HBFC01012200">
    <property type="protein sequence ID" value="CAD8704424.1"/>
    <property type="molecule type" value="Transcribed_RNA"/>
</dbReference>
<reference evidence="3" key="1">
    <citation type="submission" date="2021-01" db="EMBL/GenBank/DDBJ databases">
        <authorList>
            <person name="Corre E."/>
            <person name="Pelletier E."/>
            <person name="Niang G."/>
            <person name="Scheremetjew M."/>
            <person name="Finn R."/>
            <person name="Kale V."/>
            <person name="Holt S."/>
            <person name="Cochrane G."/>
            <person name="Meng A."/>
            <person name="Brown T."/>
            <person name="Cohen L."/>
        </authorList>
    </citation>
    <scope>NUCLEOTIDE SEQUENCE</scope>
    <source>
        <strain evidence="3">SL-175</strain>
    </source>
</reference>